<accession>A0A2H0BL87</accession>
<evidence type="ECO:0000313" key="1">
    <source>
        <dbReference type="EMBL" id="PIP58443.1"/>
    </source>
</evidence>
<keyword evidence="1" id="KW-0378">Hydrolase</keyword>
<sequence>MNKSGVSIKDKIKNPKQAEKLIVVHDDLDLPLGTIKISFNRGSGGHKGLESLIRVVKT</sequence>
<dbReference type="Pfam" id="PF01195">
    <property type="entry name" value="Pept_tRNA_hydro"/>
    <property type="match status" value="1"/>
</dbReference>
<dbReference type="EMBL" id="PCSX01000006">
    <property type="protein sequence ID" value="PIP58443.1"/>
    <property type="molecule type" value="Genomic_DNA"/>
</dbReference>
<feature type="non-terminal residue" evidence="1">
    <location>
        <position position="58"/>
    </location>
</feature>
<dbReference type="Gene3D" id="3.40.50.1470">
    <property type="entry name" value="Peptidyl-tRNA hydrolase"/>
    <property type="match status" value="1"/>
</dbReference>
<dbReference type="InterPro" id="IPR001328">
    <property type="entry name" value="Pept_tRNA_hydro"/>
</dbReference>
<evidence type="ECO:0000313" key="2">
    <source>
        <dbReference type="Proteomes" id="UP000229334"/>
    </source>
</evidence>
<reference evidence="1 2" key="1">
    <citation type="submission" date="2017-09" db="EMBL/GenBank/DDBJ databases">
        <title>Depth-based differentiation of microbial function through sediment-hosted aquifers and enrichment of novel symbionts in the deep terrestrial subsurface.</title>
        <authorList>
            <person name="Probst A.J."/>
            <person name="Ladd B."/>
            <person name="Jarett J.K."/>
            <person name="Geller-Mcgrath D.E."/>
            <person name="Sieber C.M."/>
            <person name="Emerson J.B."/>
            <person name="Anantharaman K."/>
            <person name="Thomas B.C."/>
            <person name="Malmstrom R."/>
            <person name="Stieglmeier M."/>
            <person name="Klingl A."/>
            <person name="Woyke T."/>
            <person name="Ryan C.M."/>
            <person name="Banfield J.F."/>
        </authorList>
    </citation>
    <scope>NUCLEOTIDE SEQUENCE [LARGE SCALE GENOMIC DNA]</scope>
    <source>
        <strain evidence="1">CG22_combo_CG10-13_8_21_14_all_37_9</strain>
    </source>
</reference>
<organism evidence="1 2">
    <name type="scientific">Candidatus Vogelbacteria bacterium CG22_combo_CG10-13_8_21_14_all_37_9</name>
    <dbReference type="NCBI Taxonomy" id="1975046"/>
    <lineage>
        <taxon>Bacteria</taxon>
        <taxon>Candidatus Vogeliibacteriota</taxon>
    </lineage>
</organism>
<dbReference type="InterPro" id="IPR036416">
    <property type="entry name" value="Pept_tRNA_hydro_sf"/>
</dbReference>
<dbReference type="AlphaFoldDB" id="A0A2H0BL87"/>
<comment type="caution">
    <text evidence="1">The sequence shown here is derived from an EMBL/GenBank/DDBJ whole genome shotgun (WGS) entry which is preliminary data.</text>
</comment>
<gene>
    <name evidence="1" type="ORF">COX02_00215</name>
</gene>
<dbReference type="Proteomes" id="UP000229334">
    <property type="component" value="Unassembled WGS sequence"/>
</dbReference>
<dbReference type="GO" id="GO:0004045">
    <property type="term" value="F:peptidyl-tRNA hydrolase activity"/>
    <property type="evidence" value="ECO:0007669"/>
    <property type="project" value="InterPro"/>
</dbReference>
<name>A0A2H0BL87_9BACT</name>
<proteinExistence type="predicted"/>
<protein>
    <submittedName>
        <fullName evidence="1">Aminoacyl-tRNA hydrolase</fullName>
    </submittedName>
</protein>
<dbReference type="SUPFAM" id="SSF53178">
    <property type="entry name" value="Peptidyl-tRNA hydrolase-like"/>
    <property type="match status" value="1"/>
</dbReference>